<evidence type="ECO:0000313" key="2">
    <source>
        <dbReference type="Proteomes" id="UP000465221"/>
    </source>
</evidence>
<evidence type="ECO:0000313" key="1">
    <source>
        <dbReference type="EMBL" id="GFF43810.1"/>
    </source>
</evidence>
<dbReference type="AlphaFoldDB" id="A0A8H3P5L3"/>
<proteinExistence type="predicted"/>
<accession>A0A8H3P5L3</accession>
<gene>
    <name evidence="1" type="ORF">IFM46972_07333</name>
</gene>
<dbReference type="Proteomes" id="UP000465221">
    <property type="component" value="Unassembled WGS sequence"/>
</dbReference>
<organism evidence="1 2">
    <name type="scientific">Aspergillus udagawae</name>
    <dbReference type="NCBI Taxonomy" id="91492"/>
    <lineage>
        <taxon>Eukaryota</taxon>
        <taxon>Fungi</taxon>
        <taxon>Dikarya</taxon>
        <taxon>Ascomycota</taxon>
        <taxon>Pezizomycotina</taxon>
        <taxon>Eurotiomycetes</taxon>
        <taxon>Eurotiomycetidae</taxon>
        <taxon>Eurotiales</taxon>
        <taxon>Aspergillaceae</taxon>
        <taxon>Aspergillus</taxon>
        <taxon>Aspergillus subgen. Fumigati</taxon>
    </lineage>
</organism>
<dbReference type="EMBL" id="BLKC01000055">
    <property type="protein sequence ID" value="GFF43810.1"/>
    <property type="molecule type" value="Genomic_DNA"/>
</dbReference>
<sequence>MDKGHIEPYALALAVAEGAATAGWVSCYRGFEGDSSCERVEEFKDDAGGFAPVDVAWELVEQDDEG</sequence>
<reference evidence="1 2" key="1">
    <citation type="submission" date="2020-01" db="EMBL/GenBank/DDBJ databases">
        <title>Draft genome sequence of Aspergillus udagawae IFM 46972.</title>
        <authorList>
            <person name="Takahashi H."/>
            <person name="Yaguchi T."/>
        </authorList>
    </citation>
    <scope>NUCLEOTIDE SEQUENCE [LARGE SCALE GENOMIC DNA]</scope>
    <source>
        <strain evidence="1 2">IFM 46972</strain>
    </source>
</reference>
<comment type="caution">
    <text evidence="1">The sequence shown here is derived from an EMBL/GenBank/DDBJ whole genome shotgun (WGS) entry which is preliminary data.</text>
</comment>
<name>A0A8H3P5L3_9EURO</name>
<protein>
    <submittedName>
        <fullName evidence="1">Uncharacterized protein</fullName>
    </submittedName>
</protein>